<dbReference type="PATRIC" id="fig|1088869.3.peg.2416"/>
<accession>G6XM23</accession>
<keyword evidence="2" id="KW-1185">Reference proteome</keyword>
<sequence>MTSNILGNRETVAHLVRTFLLTVAAIFEDVMDGIEKPEHENVGQKCIEMGQIFSGQNALYVTNPDWNGAPLARYLQDHTGMHADDTDETPSDTITSYFAEKSGEWVNCMVRNNLNEISDDETQKWVNRTLVQMTYDLMGEQPSGAAP</sequence>
<evidence type="ECO:0000313" key="1">
    <source>
        <dbReference type="EMBL" id="EHH67428.1"/>
    </source>
</evidence>
<dbReference type="Proteomes" id="UP000004949">
    <property type="component" value="Unassembled WGS sequence"/>
</dbReference>
<evidence type="ECO:0000313" key="2">
    <source>
        <dbReference type="Proteomes" id="UP000004949"/>
    </source>
</evidence>
<dbReference type="EMBL" id="AGQV01000010">
    <property type="protein sequence ID" value="EHH67428.1"/>
    <property type="molecule type" value="Genomic_DNA"/>
</dbReference>
<proteinExistence type="predicted"/>
<reference evidence="1 2" key="1">
    <citation type="submission" date="2011-10" db="EMBL/GenBank/DDBJ databases">
        <title>Genome sequence of Gluconobacter morbifer G707, isolated from Drosophila gut.</title>
        <authorList>
            <person name="Lee W.-J."/>
            <person name="Kim E.-K."/>
        </authorList>
    </citation>
    <scope>NUCLEOTIDE SEQUENCE [LARGE SCALE GENOMIC DNA]</scope>
    <source>
        <strain evidence="1 2">G707</strain>
    </source>
</reference>
<name>G6XM23_9PROT</name>
<dbReference type="AlphaFoldDB" id="G6XM23"/>
<gene>
    <name evidence="1" type="ORF">GMO_24230</name>
</gene>
<protein>
    <submittedName>
        <fullName evidence="1">Uncharacterized protein</fullName>
    </submittedName>
</protein>
<comment type="caution">
    <text evidence="1">The sequence shown here is derived from an EMBL/GenBank/DDBJ whole genome shotgun (WGS) entry which is preliminary data.</text>
</comment>
<organism evidence="1 2">
    <name type="scientific">Gluconobacter morbifer G707</name>
    <dbReference type="NCBI Taxonomy" id="1088869"/>
    <lineage>
        <taxon>Bacteria</taxon>
        <taxon>Pseudomonadati</taxon>
        <taxon>Pseudomonadota</taxon>
        <taxon>Alphaproteobacteria</taxon>
        <taxon>Acetobacterales</taxon>
        <taxon>Acetobacteraceae</taxon>
        <taxon>Gluconobacter</taxon>
    </lineage>
</organism>